<evidence type="ECO:0000256" key="4">
    <source>
        <dbReference type="ARBA" id="ARBA00023163"/>
    </source>
</evidence>
<dbReference type="SMART" id="SM00422">
    <property type="entry name" value="HTH_MERR"/>
    <property type="match status" value="1"/>
</dbReference>
<dbReference type="InterPro" id="IPR047057">
    <property type="entry name" value="MerR_fam"/>
</dbReference>
<evidence type="ECO:0000313" key="7">
    <source>
        <dbReference type="Proteomes" id="UP000251402"/>
    </source>
</evidence>
<dbReference type="EMBL" id="CP043450">
    <property type="protein sequence ID" value="QEM09950.1"/>
    <property type="molecule type" value="Genomic_DNA"/>
</dbReference>
<dbReference type="PANTHER" id="PTHR30204">
    <property type="entry name" value="REDOX-CYCLING DRUG-SENSING TRANSCRIPTIONAL ACTIVATOR SOXR"/>
    <property type="match status" value="1"/>
</dbReference>
<dbReference type="Gene3D" id="3.40.50.280">
    <property type="entry name" value="Cobalamin-binding domain"/>
    <property type="match status" value="1"/>
</dbReference>
<evidence type="ECO:0000256" key="3">
    <source>
        <dbReference type="ARBA" id="ARBA00023125"/>
    </source>
</evidence>
<dbReference type="InterPro" id="IPR000551">
    <property type="entry name" value="MerR-type_HTH_dom"/>
</dbReference>
<organism evidence="6 7">
    <name type="scientific">Mucilaginibacter rubeus</name>
    <dbReference type="NCBI Taxonomy" id="2027860"/>
    <lineage>
        <taxon>Bacteria</taxon>
        <taxon>Pseudomonadati</taxon>
        <taxon>Bacteroidota</taxon>
        <taxon>Sphingobacteriia</taxon>
        <taxon>Sphingobacteriales</taxon>
        <taxon>Sphingobacteriaceae</taxon>
        <taxon>Mucilaginibacter</taxon>
    </lineage>
</organism>
<keyword evidence="1" id="KW-0678">Repressor</keyword>
<protein>
    <submittedName>
        <fullName evidence="6">MerR family transcriptional regulator</fullName>
    </submittedName>
</protein>
<evidence type="ECO:0000256" key="2">
    <source>
        <dbReference type="ARBA" id="ARBA00023015"/>
    </source>
</evidence>
<dbReference type="Proteomes" id="UP000251402">
    <property type="component" value="Chromosome"/>
</dbReference>
<dbReference type="SUPFAM" id="SSF46955">
    <property type="entry name" value="Putative DNA-binding domain"/>
    <property type="match status" value="1"/>
</dbReference>
<dbReference type="InterPro" id="IPR009061">
    <property type="entry name" value="DNA-bd_dom_put_sf"/>
</dbReference>
<evidence type="ECO:0000256" key="1">
    <source>
        <dbReference type="ARBA" id="ARBA00022491"/>
    </source>
</evidence>
<dbReference type="InterPro" id="IPR036724">
    <property type="entry name" value="Cobalamin-bd_sf"/>
</dbReference>
<feature type="domain" description="HTH merR-type" evidence="5">
    <location>
        <begin position="2"/>
        <end position="71"/>
    </location>
</feature>
<keyword evidence="3" id="KW-0238">DNA-binding</keyword>
<accession>A0A5C1HXN8</accession>
<sequence>MKYSISDLAQLSGISVHNIRIWERRYGALKPSRTEGNTRYYDDEQLKRLLCIAGLYHAGHKISRACALNKDDMSALLLEQMGSALLEEHRFEYFILQIVNQSLVYNEVGINELISDSFQVNGVQGTYKHVIYPILVRMGLMWLNESLCPSQEHFLSAIIRQKLLAAIDSLNPVVGEAGPGWLLFLPEDEDHDIGLLLASYLLRAAGRPVVYLGPKVPLFALVNTADVTKPQNLLFFMTRARPVADAQDYVDLLSAQFPAANILLSGNIKVLGSLDYPPGVTWLRSLADFESLIANPTEMPKP</sequence>
<dbReference type="AlphaFoldDB" id="A0A5C1HXN8"/>
<dbReference type="Gene3D" id="1.10.1660.10">
    <property type="match status" value="1"/>
</dbReference>
<keyword evidence="7" id="KW-1185">Reference proteome</keyword>
<dbReference type="GO" id="GO:0003677">
    <property type="term" value="F:DNA binding"/>
    <property type="evidence" value="ECO:0007669"/>
    <property type="project" value="UniProtKB-KW"/>
</dbReference>
<dbReference type="GO" id="GO:0003700">
    <property type="term" value="F:DNA-binding transcription factor activity"/>
    <property type="evidence" value="ECO:0007669"/>
    <property type="project" value="InterPro"/>
</dbReference>
<dbReference type="RefSeq" id="WP_112570262.1">
    <property type="nucleotide sequence ID" value="NZ_CP043450.1"/>
</dbReference>
<dbReference type="SUPFAM" id="SSF52242">
    <property type="entry name" value="Cobalamin (vitamin B12)-binding domain"/>
    <property type="match status" value="1"/>
</dbReference>
<keyword evidence="4" id="KW-0804">Transcription</keyword>
<proteinExistence type="predicted"/>
<dbReference type="GO" id="GO:0046872">
    <property type="term" value="F:metal ion binding"/>
    <property type="evidence" value="ECO:0007669"/>
    <property type="project" value="InterPro"/>
</dbReference>
<dbReference type="Gene3D" id="1.10.1240.10">
    <property type="entry name" value="Methionine synthase domain"/>
    <property type="match status" value="1"/>
</dbReference>
<keyword evidence="2" id="KW-0805">Transcription regulation</keyword>
<dbReference type="PANTHER" id="PTHR30204:SF69">
    <property type="entry name" value="MERR-FAMILY TRANSCRIPTIONAL REGULATOR"/>
    <property type="match status" value="1"/>
</dbReference>
<evidence type="ECO:0000313" key="6">
    <source>
        <dbReference type="EMBL" id="QEM09950.1"/>
    </source>
</evidence>
<dbReference type="PROSITE" id="PS50937">
    <property type="entry name" value="HTH_MERR_2"/>
    <property type="match status" value="1"/>
</dbReference>
<dbReference type="CDD" id="cd01104">
    <property type="entry name" value="HTH_MlrA-CarA"/>
    <property type="match status" value="1"/>
</dbReference>
<evidence type="ECO:0000259" key="5">
    <source>
        <dbReference type="PROSITE" id="PS50937"/>
    </source>
</evidence>
<gene>
    <name evidence="6" type="ORF">DEO27_007915</name>
</gene>
<dbReference type="Pfam" id="PF13411">
    <property type="entry name" value="MerR_1"/>
    <property type="match status" value="1"/>
</dbReference>
<dbReference type="GO" id="GO:0031419">
    <property type="term" value="F:cobalamin binding"/>
    <property type="evidence" value="ECO:0007669"/>
    <property type="project" value="InterPro"/>
</dbReference>
<reference evidence="6" key="1">
    <citation type="submission" date="2019-08" db="EMBL/GenBank/DDBJ databases">
        <title>Comparative genome analysis confer to the adaptation heavy metal polluted environment.</title>
        <authorList>
            <person name="Li Y."/>
        </authorList>
    </citation>
    <scope>NUCLEOTIDE SEQUENCE [LARGE SCALE GENOMIC DNA]</scope>
    <source>
        <strain evidence="6">P1</strain>
    </source>
</reference>
<dbReference type="KEGG" id="mrub:DEO27_007915"/>
<name>A0A5C1HXN8_9SPHI</name>
<dbReference type="InterPro" id="IPR036594">
    <property type="entry name" value="Meth_synthase_dom"/>
</dbReference>
<dbReference type="OrthoDB" id="9800334at2"/>